<dbReference type="EC" id="2.7.13.3" evidence="2"/>
<keyword evidence="7" id="KW-0067">ATP-binding</keyword>
<dbReference type="InterPro" id="IPR036890">
    <property type="entry name" value="HATPase_C_sf"/>
</dbReference>
<protein>
    <recommendedName>
        <fullName evidence="2">histidine kinase</fullName>
        <ecNumber evidence="2">2.7.13.3</ecNumber>
    </recommendedName>
</protein>
<name>A0A8J3M7J6_9RHOB</name>
<dbReference type="Pfam" id="PF07536">
    <property type="entry name" value="HWE_HK"/>
    <property type="match status" value="1"/>
</dbReference>
<dbReference type="EMBL" id="BNCJ01000006">
    <property type="protein sequence ID" value="GHF53127.1"/>
    <property type="molecule type" value="Genomic_DNA"/>
</dbReference>
<evidence type="ECO:0000256" key="5">
    <source>
        <dbReference type="ARBA" id="ARBA00022741"/>
    </source>
</evidence>
<dbReference type="GO" id="GO:0004673">
    <property type="term" value="F:protein histidine kinase activity"/>
    <property type="evidence" value="ECO:0007669"/>
    <property type="project" value="UniProtKB-EC"/>
</dbReference>
<dbReference type="PANTHER" id="PTHR41523">
    <property type="entry name" value="TWO-COMPONENT SYSTEM SENSOR PROTEIN"/>
    <property type="match status" value="1"/>
</dbReference>
<evidence type="ECO:0000256" key="4">
    <source>
        <dbReference type="ARBA" id="ARBA00022679"/>
    </source>
</evidence>
<keyword evidence="5" id="KW-0547">Nucleotide-binding</keyword>
<dbReference type="Proteomes" id="UP000626220">
    <property type="component" value="Unassembled WGS sequence"/>
</dbReference>
<dbReference type="InterPro" id="IPR003018">
    <property type="entry name" value="GAF"/>
</dbReference>
<accession>A0A8J3M7J6</accession>
<evidence type="ECO:0000313" key="11">
    <source>
        <dbReference type="Proteomes" id="UP000626220"/>
    </source>
</evidence>
<evidence type="ECO:0000259" key="8">
    <source>
        <dbReference type="SMART" id="SM00065"/>
    </source>
</evidence>
<reference evidence="10" key="2">
    <citation type="submission" date="2020-09" db="EMBL/GenBank/DDBJ databases">
        <authorList>
            <person name="Sun Q."/>
            <person name="Kim S."/>
        </authorList>
    </citation>
    <scope>NUCLEOTIDE SEQUENCE</scope>
    <source>
        <strain evidence="10">KCTC 42650</strain>
    </source>
</reference>
<sequence length="536" mass="59819">MLRRQSPNFDKTSFLGGPSEMAARIRAFDWTDHPLGPPDSWPEALRAALGIALNSAFPTCIYWGSELRLLYNDSWSAIPGPRHPGCLGEPAAEVWSDIWHIIEPQFLQAITTGQGVFLQDQMLPMRRFGVEEETYWTYNFTPILLDDGSIGGIFNSGHETTRQVLQQRSTQLLLELSDVFRTVPRVEEVRAQALDLLGRHLAADRVGLRAWTDKGPTPSFAIIDQWVAEGVARISETDSYPSGAEDFWNDILDGHVIRLDGSDPNRSNVAPDILKALGCEAALAVPWVEEGVTTSILFVHSRRARHWTDLEIETVEAVLGRMMNLIERARAAERERLMNREINHRSRNLLSVVLAMVRLARVEAPDVMRNKLMDRIAALSRNNSLISEQSWQPVTLTQLMNQEFSPYASAERRLFTLNGPDVVLTSDASQAMGMVLHELVTNAAKYGALKGDGGHVEVDWTLSDDRRLRINWVETSCEHITGDGLSDPGFGSKLMQLMIERQLAGSMTRRLDSTGLTCIIDVPWEDARDLGQGAAG</sequence>
<evidence type="ECO:0000313" key="10">
    <source>
        <dbReference type="EMBL" id="GHF53127.1"/>
    </source>
</evidence>
<dbReference type="GO" id="GO:0005524">
    <property type="term" value="F:ATP binding"/>
    <property type="evidence" value="ECO:0007669"/>
    <property type="project" value="UniProtKB-KW"/>
</dbReference>
<dbReference type="Pfam" id="PF01590">
    <property type="entry name" value="GAF"/>
    <property type="match status" value="1"/>
</dbReference>
<dbReference type="Gene3D" id="3.30.450.40">
    <property type="match status" value="1"/>
</dbReference>
<organism evidence="10 11">
    <name type="scientific">Seohaeicola zhoushanensis</name>
    <dbReference type="NCBI Taxonomy" id="1569283"/>
    <lineage>
        <taxon>Bacteria</taxon>
        <taxon>Pseudomonadati</taxon>
        <taxon>Pseudomonadota</taxon>
        <taxon>Alphaproteobacteria</taxon>
        <taxon>Rhodobacterales</taxon>
        <taxon>Roseobacteraceae</taxon>
        <taxon>Seohaeicola</taxon>
    </lineage>
</organism>
<dbReference type="RefSeq" id="WP_229864089.1">
    <property type="nucleotide sequence ID" value="NZ_BNCJ01000006.1"/>
</dbReference>
<evidence type="ECO:0000256" key="3">
    <source>
        <dbReference type="ARBA" id="ARBA00022553"/>
    </source>
</evidence>
<keyword evidence="4" id="KW-0808">Transferase</keyword>
<keyword evidence="11" id="KW-1185">Reference proteome</keyword>
<evidence type="ECO:0000256" key="1">
    <source>
        <dbReference type="ARBA" id="ARBA00000085"/>
    </source>
</evidence>
<dbReference type="SUPFAM" id="SSF55781">
    <property type="entry name" value="GAF domain-like"/>
    <property type="match status" value="1"/>
</dbReference>
<dbReference type="SUPFAM" id="SSF55874">
    <property type="entry name" value="ATPase domain of HSP90 chaperone/DNA topoisomerase II/histidine kinase"/>
    <property type="match status" value="1"/>
</dbReference>
<gene>
    <name evidence="10" type="ORF">GCM10017056_25870</name>
</gene>
<feature type="domain" description="GAF" evidence="8">
    <location>
        <begin position="185"/>
        <end position="336"/>
    </location>
</feature>
<evidence type="ECO:0000259" key="9">
    <source>
        <dbReference type="SMART" id="SM00911"/>
    </source>
</evidence>
<keyword evidence="3" id="KW-0597">Phosphoprotein</keyword>
<reference evidence="10" key="1">
    <citation type="journal article" date="2014" name="Int. J. Syst. Evol. Microbiol.">
        <title>Complete genome sequence of Corynebacterium casei LMG S-19264T (=DSM 44701T), isolated from a smear-ripened cheese.</title>
        <authorList>
            <consortium name="US DOE Joint Genome Institute (JGI-PGF)"/>
            <person name="Walter F."/>
            <person name="Albersmeier A."/>
            <person name="Kalinowski J."/>
            <person name="Ruckert C."/>
        </authorList>
    </citation>
    <scope>NUCLEOTIDE SEQUENCE</scope>
    <source>
        <strain evidence="10">KCTC 42650</strain>
    </source>
</reference>
<comment type="caution">
    <text evidence="10">The sequence shown here is derived from an EMBL/GenBank/DDBJ whole genome shotgun (WGS) entry which is preliminary data.</text>
</comment>
<proteinExistence type="predicted"/>
<keyword evidence="6" id="KW-0418">Kinase</keyword>
<feature type="domain" description="Signal transduction histidine kinase HWE region" evidence="9">
    <location>
        <begin position="341"/>
        <end position="421"/>
    </location>
</feature>
<dbReference type="Gene3D" id="3.30.565.10">
    <property type="entry name" value="Histidine kinase-like ATPase, C-terminal domain"/>
    <property type="match status" value="1"/>
</dbReference>
<evidence type="ECO:0000256" key="6">
    <source>
        <dbReference type="ARBA" id="ARBA00022777"/>
    </source>
</evidence>
<dbReference type="PANTHER" id="PTHR41523:SF7">
    <property type="entry name" value="HISTIDINE KINASE"/>
    <property type="match status" value="1"/>
</dbReference>
<comment type="catalytic activity">
    <reaction evidence="1">
        <text>ATP + protein L-histidine = ADP + protein N-phospho-L-histidine.</text>
        <dbReference type="EC" id="2.7.13.3"/>
    </reaction>
</comment>
<dbReference type="SMART" id="SM00911">
    <property type="entry name" value="HWE_HK"/>
    <property type="match status" value="1"/>
</dbReference>
<dbReference type="SMART" id="SM00065">
    <property type="entry name" value="GAF"/>
    <property type="match status" value="1"/>
</dbReference>
<evidence type="ECO:0000256" key="2">
    <source>
        <dbReference type="ARBA" id="ARBA00012438"/>
    </source>
</evidence>
<dbReference type="InterPro" id="IPR011102">
    <property type="entry name" value="Sig_transdc_His_kinase_HWE"/>
</dbReference>
<dbReference type="InterPro" id="IPR029016">
    <property type="entry name" value="GAF-like_dom_sf"/>
</dbReference>
<evidence type="ECO:0000256" key="7">
    <source>
        <dbReference type="ARBA" id="ARBA00022840"/>
    </source>
</evidence>
<dbReference type="Gene3D" id="3.30.450.20">
    <property type="entry name" value="PAS domain"/>
    <property type="match status" value="1"/>
</dbReference>
<dbReference type="AlphaFoldDB" id="A0A8J3M7J6"/>